<dbReference type="EMBL" id="GL534212">
    <property type="protein sequence ID" value="EFQ92690.1"/>
    <property type="molecule type" value="Genomic_DNA"/>
</dbReference>
<dbReference type="KEGG" id="pte:PTT_10159"/>
<reference evidence="1 2" key="1">
    <citation type="journal article" date="2010" name="Genome Biol.">
        <title>A first genome assembly of the barley fungal pathogen Pyrenophora teres f. teres.</title>
        <authorList>
            <person name="Ellwood S.R."/>
            <person name="Liu Z."/>
            <person name="Syme R.A."/>
            <person name="Lai Z."/>
            <person name="Hane J.K."/>
            <person name="Keiper F."/>
            <person name="Moffat C.S."/>
            <person name="Oliver R.P."/>
            <person name="Friesen T.L."/>
        </authorList>
    </citation>
    <scope>NUCLEOTIDE SEQUENCE [LARGE SCALE GENOMIC DNA]</scope>
    <source>
        <strain evidence="1 2">0-1</strain>
    </source>
</reference>
<gene>
    <name evidence="1" type="ORF">PTT_10159</name>
</gene>
<evidence type="ECO:0000313" key="2">
    <source>
        <dbReference type="Proteomes" id="UP000001067"/>
    </source>
</evidence>
<evidence type="ECO:0000313" key="1">
    <source>
        <dbReference type="EMBL" id="EFQ92690.1"/>
    </source>
</evidence>
<dbReference type="HOGENOM" id="CLU_2533749_0_0_1"/>
<proteinExistence type="predicted"/>
<organism evidence="2">
    <name type="scientific">Pyrenophora teres f. teres (strain 0-1)</name>
    <name type="common">Barley net blotch fungus</name>
    <name type="synonym">Drechslera teres f. teres</name>
    <dbReference type="NCBI Taxonomy" id="861557"/>
    <lineage>
        <taxon>Eukaryota</taxon>
        <taxon>Fungi</taxon>
        <taxon>Dikarya</taxon>
        <taxon>Ascomycota</taxon>
        <taxon>Pezizomycotina</taxon>
        <taxon>Dothideomycetes</taxon>
        <taxon>Pleosporomycetidae</taxon>
        <taxon>Pleosporales</taxon>
        <taxon>Pleosporineae</taxon>
        <taxon>Pleosporaceae</taxon>
        <taxon>Pyrenophora</taxon>
    </lineage>
</organism>
<protein>
    <submittedName>
        <fullName evidence="1">Uncharacterized protein</fullName>
    </submittedName>
</protein>
<dbReference type="AlphaFoldDB" id="E3RNK9"/>
<name>E3RNK9_PYRTT</name>
<feature type="non-terminal residue" evidence="1">
    <location>
        <position position="1"/>
    </location>
</feature>
<sequence>AYAIRLDALSRKLGNRLDIANQSDDRLKNRYYTLLPPKRFDLAALYDIIADSDLRAVSIELITPAHSELINDVTTRAYERNNVA</sequence>
<dbReference type="Proteomes" id="UP000001067">
    <property type="component" value="Unassembled WGS sequence"/>
</dbReference>
<accession>E3RNK9</accession>
<keyword evidence="2" id="KW-1185">Reference proteome</keyword>